<dbReference type="InterPro" id="IPR024072">
    <property type="entry name" value="DHFR-like_dom_sf"/>
</dbReference>
<dbReference type="Gene3D" id="3.40.430.10">
    <property type="entry name" value="Dihydrofolate Reductase, subunit A"/>
    <property type="match status" value="1"/>
</dbReference>
<sequence>MGIVKTDLTVSADGYLAGPKQSAENPFGEGGDRLFAWEDDEANAPAFESTPTGAYVVGRNLYAADLPYDAPVFVLTHDPRDPVTNGGTTFHFVTTGIEAALEQARETAGDRDVHVAGGAETVRQYLAAGLLDELVLHLAPLTLGAGERPLDGVGSLTFEQVEVDPKPAVTHVRYRVQR</sequence>
<comment type="caution">
    <text evidence="2">The sequence shown here is derived from an EMBL/GenBank/DDBJ whole genome shotgun (WGS) entry which is preliminary data.</text>
</comment>
<dbReference type="PANTHER" id="PTHR38011:SF12">
    <property type="entry name" value="BIFUNCTIONAL DEAMINASE-REDUCTASE DOMAIN PROTEIN"/>
    <property type="match status" value="1"/>
</dbReference>
<dbReference type="Pfam" id="PF01872">
    <property type="entry name" value="RibD_C"/>
    <property type="match status" value="1"/>
</dbReference>
<dbReference type="PANTHER" id="PTHR38011">
    <property type="entry name" value="DIHYDROFOLATE REDUCTASE FAMILY PROTEIN (AFU_ORTHOLOGUE AFUA_8G06820)"/>
    <property type="match status" value="1"/>
</dbReference>
<evidence type="ECO:0000259" key="1">
    <source>
        <dbReference type="Pfam" id="PF01872"/>
    </source>
</evidence>
<gene>
    <name evidence="2" type="ORF">ACFOUW_01770</name>
</gene>
<accession>A0ABV7Y7C4</accession>
<name>A0ABV7Y7C4_9ACTN</name>
<feature type="domain" description="Bacterial bifunctional deaminase-reductase C-terminal" evidence="1">
    <location>
        <begin position="7"/>
        <end position="163"/>
    </location>
</feature>
<evidence type="ECO:0000313" key="3">
    <source>
        <dbReference type="Proteomes" id="UP001595699"/>
    </source>
</evidence>
<evidence type="ECO:0000313" key="2">
    <source>
        <dbReference type="EMBL" id="MFC3759555.1"/>
    </source>
</evidence>
<dbReference type="EMBL" id="JBHRZH010000001">
    <property type="protein sequence ID" value="MFC3759555.1"/>
    <property type="molecule type" value="Genomic_DNA"/>
</dbReference>
<reference evidence="3" key="1">
    <citation type="journal article" date="2019" name="Int. J. Syst. Evol. Microbiol.">
        <title>The Global Catalogue of Microorganisms (GCM) 10K type strain sequencing project: providing services to taxonomists for standard genome sequencing and annotation.</title>
        <authorList>
            <consortium name="The Broad Institute Genomics Platform"/>
            <consortium name="The Broad Institute Genome Sequencing Center for Infectious Disease"/>
            <person name="Wu L."/>
            <person name="Ma J."/>
        </authorList>
    </citation>
    <scope>NUCLEOTIDE SEQUENCE [LARGE SCALE GENOMIC DNA]</scope>
    <source>
        <strain evidence="3">CGMCC 4.7241</strain>
    </source>
</reference>
<dbReference type="InterPro" id="IPR002734">
    <property type="entry name" value="RibDG_C"/>
</dbReference>
<keyword evidence="3" id="KW-1185">Reference proteome</keyword>
<dbReference type="InterPro" id="IPR050765">
    <property type="entry name" value="Riboflavin_Biosynth_HTPR"/>
</dbReference>
<organism evidence="2 3">
    <name type="scientific">Tenggerimyces flavus</name>
    <dbReference type="NCBI Taxonomy" id="1708749"/>
    <lineage>
        <taxon>Bacteria</taxon>
        <taxon>Bacillati</taxon>
        <taxon>Actinomycetota</taxon>
        <taxon>Actinomycetes</taxon>
        <taxon>Propionibacteriales</taxon>
        <taxon>Nocardioidaceae</taxon>
        <taxon>Tenggerimyces</taxon>
    </lineage>
</organism>
<protein>
    <submittedName>
        <fullName evidence="2">Dihydrofolate reductase family protein</fullName>
    </submittedName>
</protein>
<dbReference type="Proteomes" id="UP001595699">
    <property type="component" value="Unassembled WGS sequence"/>
</dbReference>
<proteinExistence type="predicted"/>
<dbReference type="SUPFAM" id="SSF53597">
    <property type="entry name" value="Dihydrofolate reductase-like"/>
    <property type="match status" value="1"/>
</dbReference>
<dbReference type="RefSeq" id="WP_205122066.1">
    <property type="nucleotide sequence ID" value="NZ_JAFBCM010000001.1"/>
</dbReference>